<evidence type="ECO:0000256" key="11">
    <source>
        <dbReference type="ARBA" id="ARBA00023303"/>
    </source>
</evidence>
<dbReference type="GeneID" id="109542363"/>
<evidence type="ECO:0000256" key="1">
    <source>
        <dbReference type="ARBA" id="ARBA00004141"/>
    </source>
</evidence>
<evidence type="ECO:0000256" key="6">
    <source>
        <dbReference type="ARBA" id="ARBA00022989"/>
    </source>
</evidence>
<protein>
    <recommendedName>
        <fullName evidence="16">Sodium channel protein Nach</fullName>
    </recommendedName>
</protein>
<evidence type="ECO:0000256" key="2">
    <source>
        <dbReference type="ARBA" id="ARBA00007193"/>
    </source>
</evidence>
<keyword evidence="11 12" id="KW-0407">Ion channel</keyword>
<evidence type="ECO:0000256" key="13">
    <source>
        <dbReference type="SAM" id="Phobius"/>
    </source>
</evidence>
<dbReference type="Proteomes" id="UP000019118">
    <property type="component" value="Unassembled WGS sequence"/>
</dbReference>
<evidence type="ECO:0000256" key="10">
    <source>
        <dbReference type="ARBA" id="ARBA00023201"/>
    </source>
</evidence>
<comment type="similarity">
    <text evidence="2 12">Belongs to the amiloride-sensitive sodium channel (TC 1.A.6) family.</text>
</comment>
<keyword evidence="7" id="KW-0915">Sodium</keyword>
<feature type="transmembrane region" description="Helical" evidence="13">
    <location>
        <begin position="433"/>
        <end position="453"/>
    </location>
</feature>
<evidence type="ECO:0000256" key="7">
    <source>
        <dbReference type="ARBA" id="ARBA00023053"/>
    </source>
</evidence>
<dbReference type="PANTHER" id="PTHR11690:SF237">
    <property type="entry name" value="PICKPOCKET 16-RELATED"/>
    <property type="match status" value="1"/>
</dbReference>
<dbReference type="EnsemblMetazoa" id="XM_019911565.1">
    <property type="protein sequence ID" value="XP_019767124.1"/>
    <property type="gene ID" value="LOC109542363"/>
</dbReference>
<evidence type="ECO:0000256" key="12">
    <source>
        <dbReference type="RuleBase" id="RU000679"/>
    </source>
</evidence>
<keyword evidence="4 12" id="KW-0894">Sodium channel</keyword>
<accession>A0AAR5Q1L4</accession>
<keyword evidence="15" id="KW-1185">Reference proteome</keyword>
<feature type="transmembrane region" description="Helical" evidence="13">
    <location>
        <begin position="401"/>
        <end position="427"/>
    </location>
</feature>
<organism evidence="14 15">
    <name type="scientific">Dendroctonus ponderosae</name>
    <name type="common">Mountain pine beetle</name>
    <dbReference type="NCBI Taxonomy" id="77166"/>
    <lineage>
        <taxon>Eukaryota</taxon>
        <taxon>Metazoa</taxon>
        <taxon>Ecdysozoa</taxon>
        <taxon>Arthropoda</taxon>
        <taxon>Hexapoda</taxon>
        <taxon>Insecta</taxon>
        <taxon>Pterygota</taxon>
        <taxon>Neoptera</taxon>
        <taxon>Endopterygota</taxon>
        <taxon>Coleoptera</taxon>
        <taxon>Polyphaga</taxon>
        <taxon>Cucujiformia</taxon>
        <taxon>Curculionidae</taxon>
        <taxon>Scolytinae</taxon>
        <taxon>Dendroctonus</taxon>
    </lineage>
</organism>
<dbReference type="GO" id="GO:0015280">
    <property type="term" value="F:ligand-gated sodium channel activity"/>
    <property type="evidence" value="ECO:0007669"/>
    <property type="project" value="TreeGrafter"/>
</dbReference>
<keyword evidence="9 13" id="KW-0472">Membrane</keyword>
<evidence type="ECO:0000256" key="8">
    <source>
        <dbReference type="ARBA" id="ARBA00023065"/>
    </source>
</evidence>
<evidence type="ECO:0008006" key="16">
    <source>
        <dbReference type="Google" id="ProtNLM"/>
    </source>
</evidence>
<reference evidence="15" key="1">
    <citation type="journal article" date="2013" name="Genome Biol.">
        <title>Draft genome of the mountain pine beetle, Dendroctonus ponderosae Hopkins, a major forest pest.</title>
        <authorList>
            <person name="Keeling C.I."/>
            <person name="Yuen M.M."/>
            <person name="Liao N.Y."/>
            <person name="Docking T.R."/>
            <person name="Chan S.K."/>
            <person name="Taylor G.A."/>
            <person name="Palmquist D.L."/>
            <person name="Jackman S.D."/>
            <person name="Nguyen A."/>
            <person name="Li M."/>
            <person name="Henderson H."/>
            <person name="Janes J.K."/>
            <person name="Zhao Y."/>
            <person name="Pandoh P."/>
            <person name="Moore R."/>
            <person name="Sperling F.A."/>
            <person name="Huber D.P."/>
            <person name="Birol I."/>
            <person name="Jones S.J."/>
            <person name="Bohlmann J."/>
        </authorList>
    </citation>
    <scope>NUCLEOTIDE SEQUENCE</scope>
</reference>
<dbReference type="InterPro" id="IPR001873">
    <property type="entry name" value="ENaC"/>
</dbReference>
<sequence>MSLKKGWIDFATNGSIHGFKYMVDSSISVVERVFWIIIVLCSLAASIYITILFWARYAANPTRTIIQANFAQISTVPFPAVTICNVNKMLNRKLDSLMDTLSASKEELNITGNIISALMRTTSFYETSAADDTKINNSTALSIATTVLKRHGFLDISQVIPHISQGCDEMIHKCEWNRVEVPCQDLFSGLLTEDGRCCAFNYASSNDMTIKYTLYYGMSTGLRITLHPEYNHRAIAGIIVTIHNPKNFPDGEQNLRKILPLGHAHYVQVGSIKQTCSEEVKKLDITFRKCVYSEERRLGLLGPYTYSNCLTLCKAHLSDEKCNCIPYYFQLFLNKQICTFMDQQCLQNNVTTESFRDCNNCPAQCEEDVYDITLTSAKFTNNLDVWMEDYFSNFNETQKAILLNIFFAFNGQTVWVTDTITSGIYLISSFGGIYSLFLGCSIISIIEALYYLIRGHLFWQKSINRNTIFPKQLSTNFIVLQSDKAQKSQNSFPIIPYIN</sequence>
<keyword evidence="3 12" id="KW-0813">Transport</keyword>
<evidence type="ECO:0000313" key="15">
    <source>
        <dbReference type="Proteomes" id="UP000019118"/>
    </source>
</evidence>
<evidence type="ECO:0000256" key="9">
    <source>
        <dbReference type="ARBA" id="ARBA00023136"/>
    </source>
</evidence>
<keyword evidence="10 12" id="KW-0739">Sodium transport</keyword>
<reference evidence="14" key="2">
    <citation type="submission" date="2024-08" db="UniProtKB">
        <authorList>
            <consortium name="EnsemblMetazoa"/>
        </authorList>
    </citation>
    <scope>IDENTIFICATION</scope>
</reference>
<dbReference type="PRINTS" id="PR01078">
    <property type="entry name" value="AMINACHANNEL"/>
</dbReference>
<dbReference type="Gene3D" id="1.10.287.820">
    <property type="entry name" value="Acid-sensing ion channel domain"/>
    <property type="match status" value="1"/>
</dbReference>
<evidence type="ECO:0000256" key="3">
    <source>
        <dbReference type="ARBA" id="ARBA00022448"/>
    </source>
</evidence>
<dbReference type="Pfam" id="PF00858">
    <property type="entry name" value="ASC"/>
    <property type="match status" value="1"/>
</dbReference>
<dbReference type="PANTHER" id="PTHR11690">
    <property type="entry name" value="AMILORIDE-SENSITIVE SODIUM CHANNEL-RELATED"/>
    <property type="match status" value="1"/>
</dbReference>
<evidence type="ECO:0000256" key="5">
    <source>
        <dbReference type="ARBA" id="ARBA00022692"/>
    </source>
</evidence>
<evidence type="ECO:0000313" key="14">
    <source>
        <dbReference type="EnsemblMetazoa" id="XP_019767124.1"/>
    </source>
</evidence>
<proteinExistence type="inferred from homology"/>
<evidence type="ECO:0000256" key="4">
    <source>
        <dbReference type="ARBA" id="ARBA00022461"/>
    </source>
</evidence>
<comment type="subcellular location">
    <subcellularLocation>
        <location evidence="1">Membrane</location>
        <topology evidence="1">Multi-pass membrane protein</topology>
    </subcellularLocation>
</comment>
<name>A0AAR5Q1L4_DENPD</name>
<dbReference type="Gene3D" id="1.10.287.770">
    <property type="entry name" value="YojJ-like"/>
    <property type="match status" value="1"/>
</dbReference>
<feature type="transmembrane region" description="Helical" evidence="13">
    <location>
        <begin position="33"/>
        <end position="55"/>
    </location>
</feature>
<keyword evidence="8 12" id="KW-0406">Ion transport</keyword>
<dbReference type="KEGG" id="dpa:109542363"/>
<keyword evidence="6 13" id="KW-1133">Transmembrane helix</keyword>
<keyword evidence="5 12" id="KW-0812">Transmembrane</keyword>
<dbReference type="AlphaFoldDB" id="A0AAR5Q1L4"/>
<dbReference type="GO" id="GO:0005886">
    <property type="term" value="C:plasma membrane"/>
    <property type="evidence" value="ECO:0007669"/>
    <property type="project" value="TreeGrafter"/>
</dbReference>